<dbReference type="InterPro" id="IPR011711">
    <property type="entry name" value="GntR_C"/>
</dbReference>
<dbReference type="Pfam" id="PF00392">
    <property type="entry name" value="GntR"/>
    <property type="match status" value="1"/>
</dbReference>
<feature type="domain" description="HTH gntR-type" evidence="5">
    <location>
        <begin position="25"/>
        <end position="92"/>
    </location>
</feature>
<feature type="region of interest" description="Disordered" evidence="4">
    <location>
        <begin position="1"/>
        <end position="24"/>
    </location>
</feature>
<dbReference type="SMART" id="SM00345">
    <property type="entry name" value="HTH_GNTR"/>
    <property type="match status" value="1"/>
</dbReference>
<reference evidence="6 7" key="1">
    <citation type="submission" date="2017-08" db="EMBL/GenBank/DDBJ databases">
        <title>Pusillimonas indicus sp. nov., a member of the family Alcaligenaceae isolated from surface seawater.</title>
        <authorList>
            <person name="Li J."/>
        </authorList>
    </citation>
    <scope>NUCLEOTIDE SEQUENCE [LARGE SCALE GENOMIC DNA]</scope>
    <source>
        <strain evidence="6 7">L52-1-41</strain>
    </source>
</reference>
<keyword evidence="3" id="KW-0804">Transcription</keyword>
<dbReference type="PROSITE" id="PS50949">
    <property type="entry name" value="HTH_GNTR"/>
    <property type="match status" value="1"/>
</dbReference>
<evidence type="ECO:0000313" key="7">
    <source>
        <dbReference type="Proteomes" id="UP000266206"/>
    </source>
</evidence>
<keyword evidence="2" id="KW-0238">DNA-binding</keyword>
<dbReference type="Pfam" id="PF07729">
    <property type="entry name" value="FCD"/>
    <property type="match status" value="1"/>
</dbReference>
<dbReference type="Gene3D" id="1.20.120.530">
    <property type="entry name" value="GntR ligand-binding domain-like"/>
    <property type="match status" value="1"/>
</dbReference>
<feature type="compositionally biased region" description="Low complexity" evidence="4">
    <location>
        <begin position="7"/>
        <end position="24"/>
    </location>
</feature>
<dbReference type="OrthoDB" id="9799812at2"/>
<sequence length="244" mass="27550">MLERPSPDSSAAPPDDASGSATSPKTLVSAAYQRLRRDIIEGRLAPGAKLRVEHLKDEYGVGAGTLREALALLVSDALVVARGQRGFHVKPISIEDFHDITRTRILLECEALRQSIEFGDDVWEGRVVAAFHRLDRIEQRLASSPPDDFDEWEDRNREYHQALISGCRSPWIRHFLGILYQQAERYRRLVITRKPIPRDLHGEHRAILDATLAHDSGVACKLLAEHISMTYEAVKQLPETLFSE</sequence>
<evidence type="ECO:0000256" key="1">
    <source>
        <dbReference type="ARBA" id="ARBA00023015"/>
    </source>
</evidence>
<evidence type="ECO:0000259" key="5">
    <source>
        <dbReference type="PROSITE" id="PS50949"/>
    </source>
</evidence>
<accession>A0A3A1YT71</accession>
<dbReference type="AlphaFoldDB" id="A0A3A1YT71"/>
<dbReference type="PANTHER" id="PTHR43537">
    <property type="entry name" value="TRANSCRIPTIONAL REGULATOR, GNTR FAMILY"/>
    <property type="match status" value="1"/>
</dbReference>
<dbReference type="GO" id="GO:0003677">
    <property type="term" value="F:DNA binding"/>
    <property type="evidence" value="ECO:0007669"/>
    <property type="project" value="UniProtKB-KW"/>
</dbReference>
<gene>
    <name evidence="6" type="ORF">CJP73_09525</name>
</gene>
<keyword evidence="1" id="KW-0805">Transcription regulation</keyword>
<dbReference type="InterPro" id="IPR036390">
    <property type="entry name" value="WH_DNA-bd_sf"/>
</dbReference>
<dbReference type="SUPFAM" id="SSF46785">
    <property type="entry name" value="Winged helix' DNA-binding domain"/>
    <property type="match status" value="1"/>
</dbReference>
<dbReference type="PANTHER" id="PTHR43537:SF20">
    <property type="entry name" value="HTH-TYPE TRANSCRIPTIONAL REPRESSOR GLAR"/>
    <property type="match status" value="1"/>
</dbReference>
<proteinExistence type="predicted"/>
<evidence type="ECO:0000256" key="3">
    <source>
        <dbReference type="ARBA" id="ARBA00023163"/>
    </source>
</evidence>
<evidence type="ECO:0000256" key="2">
    <source>
        <dbReference type="ARBA" id="ARBA00023125"/>
    </source>
</evidence>
<dbReference type="EMBL" id="NQYH01000007">
    <property type="protein sequence ID" value="RIY40691.1"/>
    <property type="molecule type" value="Genomic_DNA"/>
</dbReference>
<evidence type="ECO:0000313" key="6">
    <source>
        <dbReference type="EMBL" id="RIY40691.1"/>
    </source>
</evidence>
<organism evidence="6 7">
    <name type="scientific">Neopusillimonas maritima</name>
    <dbReference type="NCBI Taxonomy" id="2026239"/>
    <lineage>
        <taxon>Bacteria</taxon>
        <taxon>Pseudomonadati</taxon>
        <taxon>Pseudomonadota</taxon>
        <taxon>Betaproteobacteria</taxon>
        <taxon>Burkholderiales</taxon>
        <taxon>Alcaligenaceae</taxon>
        <taxon>Neopusillimonas</taxon>
    </lineage>
</organism>
<dbReference type="Gene3D" id="1.10.10.10">
    <property type="entry name" value="Winged helix-like DNA-binding domain superfamily/Winged helix DNA-binding domain"/>
    <property type="match status" value="1"/>
</dbReference>
<dbReference type="InterPro" id="IPR008920">
    <property type="entry name" value="TF_FadR/GntR_C"/>
</dbReference>
<dbReference type="Proteomes" id="UP000266206">
    <property type="component" value="Unassembled WGS sequence"/>
</dbReference>
<dbReference type="SUPFAM" id="SSF48008">
    <property type="entry name" value="GntR ligand-binding domain-like"/>
    <property type="match status" value="1"/>
</dbReference>
<protein>
    <submittedName>
        <fullName evidence="6">Transcriptional regulator</fullName>
    </submittedName>
</protein>
<dbReference type="InterPro" id="IPR036388">
    <property type="entry name" value="WH-like_DNA-bd_sf"/>
</dbReference>
<evidence type="ECO:0000256" key="4">
    <source>
        <dbReference type="SAM" id="MobiDB-lite"/>
    </source>
</evidence>
<name>A0A3A1YT71_9BURK</name>
<dbReference type="InterPro" id="IPR000524">
    <property type="entry name" value="Tscrpt_reg_HTH_GntR"/>
</dbReference>
<dbReference type="GO" id="GO:0003700">
    <property type="term" value="F:DNA-binding transcription factor activity"/>
    <property type="evidence" value="ECO:0007669"/>
    <property type="project" value="InterPro"/>
</dbReference>
<comment type="caution">
    <text evidence="6">The sequence shown here is derived from an EMBL/GenBank/DDBJ whole genome shotgun (WGS) entry which is preliminary data.</text>
</comment>
<dbReference type="SMART" id="SM00895">
    <property type="entry name" value="FCD"/>
    <property type="match status" value="1"/>
</dbReference>
<dbReference type="RefSeq" id="WP_119516271.1">
    <property type="nucleotide sequence ID" value="NZ_NQYH01000007.1"/>
</dbReference>